<dbReference type="InterPro" id="IPR000620">
    <property type="entry name" value="EamA_dom"/>
</dbReference>
<feature type="transmembrane region" description="Helical" evidence="7">
    <location>
        <begin position="191"/>
        <end position="209"/>
    </location>
</feature>
<feature type="compositionally biased region" description="Polar residues" evidence="6">
    <location>
        <begin position="1"/>
        <end position="13"/>
    </location>
</feature>
<name>A0A5C0ATV1_9BURK</name>
<gene>
    <name evidence="9" type="ORF">FXN63_01785</name>
</gene>
<feature type="transmembrane region" description="Helical" evidence="7">
    <location>
        <begin position="164"/>
        <end position="184"/>
    </location>
</feature>
<feature type="domain" description="EamA" evidence="8">
    <location>
        <begin position="76"/>
        <end position="207"/>
    </location>
</feature>
<sequence>MSTSHVTPSSPGSNAQQNTQQNAAATGTCPPMPDVSMPNTSMPHTSTPSASTPHTSTSSRSASKPTPPSTGRLLPLFCLLSVGLLLGITATLVKFALVEGWAPLAFLSWGLGGGSLMLLALSFIVRKPPAPTRSQLPFYLISSLISIAVPQAIIFAAVPHVGASFVSLCLALPPLLTYALALFLRMERLRLLRAVGITSGLAGASLLAIAKLQGTPDNPGWIALALLGPVVIALGNIYRTKRWPPGASAVSLAPGLLGIGAAMLFTWTLIVGTPMTPGNGSAFAIWLVVGQMLLFCVSYSLFFVLQVIAGPVYLSQCGSVGAVSGAAIAIAVFGEPAGALVLIGTAAILAGVLMVSRG</sequence>
<evidence type="ECO:0000256" key="2">
    <source>
        <dbReference type="ARBA" id="ARBA00007362"/>
    </source>
</evidence>
<evidence type="ECO:0000256" key="7">
    <source>
        <dbReference type="SAM" id="Phobius"/>
    </source>
</evidence>
<keyword evidence="5 7" id="KW-0472">Membrane</keyword>
<evidence type="ECO:0000256" key="5">
    <source>
        <dbReference type="ARBA" id="ARBA00023136"/>
    </source>
</evidence>
<dbReference type="AlphaFoldDB" id="A0A5C0ATV1"/>
<feature type="compositionally biased region" description="Low complexity" evidence="6">
    <location>
        <begin position="14"/>
        <end position="26"/>
    </location>
</feature>
<dbReference type="EMBL" id="CP043046">
    <property type="protein sequence ID" value="QEI04713.1"/>
    <property type="molecule type" value="Genomic_DNA"/>
</dbReference>
<feature type="transmembrane region" description="Helical" evidence="7">
    <location>
        <begin position="250"/>
        <end position="271"/>
    </location>
</feature>
<feature type="region of interest" description="Disordered" evidence="6">
    <location>
        <begin position="1"/>
        <end position="69"/>
    </location>
</feature>
<comment type="similarity">
    <text evidence="2">Belongs to the EamA transporter family.</text>
</comment>
<dbReference type="OrthoDB" id="8688375at2"/>
<feature type="transmembrane region" description="Helical" evidence="7">
    <location>
        <begin position="283"/>
        <end position="305"/>
    </location>
</feature>
<dbReference type="PANTHER" id="PTHR32322:SF2">
    <property type="entry name" value="EAMA DOMAIN-CONTAINING PROTEIN"/>
    <property type="match status" value="1"/>
</dbReference>
<feature type="transmembrane region" description="Helical" evidence="7">
    <location>
        <begin position="312"/>
        <end position="333"/>
    </location>
</feature>
<feature type="transmembrane region" description="Helical" evidence="7">
    <location>
        <begin position="104"/>
        <end position="124"/>
    </location>
</feature>
<evidence type="ECO:0000313" key="9">
    <source>
        <dbReference type="EMBL" id="QEI04713.1"/>
    </source>
</evidence>
<protein>
    <submittedName>
        <fullName evidence="9">DMT family transporter</fullName>
    </submittedName>
</protein>
<keyword evidence="4 7" id="KW-1133">Transmembrane helix</keyword>
<feature type="transmembrane region" description="Helical" evidence="7">
    <location>
        <begin position="136"/>
        <end position="158"/>
    </location>
</feature>
<feature type="transmembrane region" description="Helical" evidence="7">
    <location>
        <begin position="221"/>
        <end position="238"/>
    </location>
</feature>
<accession>A0A5C0ATV1</accession>
<dbReference type="GO" id="GO:0016020">
    <property type="term" value="C:membrane"/>
    <property type="evidence" value="ECO:0007669"/>
    <property type="project" value="UniProtKB-SubCell"/>
</dbReference>
<comment type="subcellular location">
    <subcellularLocation>
        <location evidence="1">Membrane</location>
        <topology evidence="1">Multi-pass membrane protein</topology>
    </subcellularLocation>
</comment>
<reference evidence="9 10" key="1">
    <citation type="submission" date="2019-08" db="EMBL/GenBank/DDBJ databases">
        <title>Amphibian skin-associated Pigmentiphaga: genome sequence and occurrence across geography and hosts.</title>
        <authorList>
            <person name="Bletz M.C."/>
            <person name="Bunk B."/>
            <person name="Sproeer C."/>
            <person name="Biwer P."/>
            <person name="Reiter S."/>
            <person name="Rabemananjara F.C.E."/>
            <person name="Schulz S."/>
            <person name="Overmann J."/>
            <person name="Vences M."/>
        </authorList>
    </citation>
    <scope>NUCLEOTIDE SEQUENCE [LARGE SCALE GENOMIC DNA]</scope>
    <source>
        <strain evidence="9 10">Mada1488</strain>
    </source>
</reference>
<dbReference type="PANTHER" id="PTHR32322">
    <property type="entry name" value="INNER MEMBRANE TRANSPORTER"/>
    <property type="match status" value="1"/>
</dbReference>
<evidence type="ECO:0000256" key="6">
    <source>
        <dbReference type="SAM" id="MobiDB-lite"/>
    </source>
</evidence>
<feature type="transmembrane region" description="Helical" evidence="7">
    <location>
        <begin position="339"/>
        <end position="356"/>
    </location>
</feature>
<feature type="transmembrane region" description="Helical" evidence="7">
    <location>
        <begin position="73"/>
        <end position="98"/>
    </location>
</feature>
<evidence type="ECO:0000256" key="4">
    <source>
        <dbReference type="ARBA" id="ARBA00022989"/>
    </source>
</evidence>
<organism evidence="9 10">
    <name type="scientific">Pigmentiphaga aceris</name>
    <dbReference type="NCBI Taxonomy" id="1940612"/>
    <lineage>
        <taxon>Bacteria</taxon>
        <taxon>Pseudomonadati</taxon>
        <taxon>Pseudomonadota</taxon>
        <taxon>Betaproteobacteria</taxon>
        <taxon>Burkholderiales</taxon>
        <taxon>Alcaligenaceae</taxon>
        <taxon>Pigmentiphaga</taxon>
    </lineage>
</organism>
<keyword evidence="3 7" id="KW-0812">Transmembrane</keyword>
<dbReference type="Proteomes" id="UP000325161">
    <property type="component" value="Chromosome"/>
</dbReference>
<dbReference type="Pfam" id="PF00892">
    <property type="entry name" value="EamA"/>
    <property type="match status" value="1"/>
</dbReference>
<dbReference type="KEGG" id="pacr:FXN63_01785"/>
<evidence type="ECO:0000259" key="8">
    <source>
        <dbReference type="Pfam" id="PF00892"/>
    </source>
</evidence>
<proteinExistence type="inferred from homology"/>
<evidence type="ECO:0000256" key="3">
    <source>
        <dbReference type="ARBA" id="ARBA00022692"/>
    </source>
</evidence>
<dbReference type="InterPro" id="IPR037185">
    <property type="entry name" value="EmrE-like"/>
</dbReference>
<feature type="compositionally biased region" description="Low complexity" evidence="6">
    <location>
        <begin position="40"/>
        <end position="69"/>
    </location>
</feature>
<dbReference type="SUPFAM" id="SSF103481">
    <property type="entry name" value="Multidrug resistance efflux transporter EmrE"/>
    <property type="match status" value="2"/>
</dbReference>
<evidence type="ECO:0000313" key="10">
    <source>
        <dbReference type="Proteomes" id="UP000325161"/>
    </source>
</evidence>
<keyword evidence="10" id="KW-1185">Reference proteome</keyword>
<evidence type="ECO:0000256" key="1">
    <source>
        <dbReference type="ARBA" id="ARBA00004141"/>
    </source>
</evidence>
<dbReference type="InterPro" id="IPR050638">
    <property type="entry name" value="AA-Vitamin_Transporters"/>
</dbReference>